<dbReference type="InterPro" id="IPR002105">
    <property type="entry name" value="Dockerin_1_rpt"/>
</dbReference>
<dbReference type="SUPFAM" id="SSF49384">
    <property type="entry name" value="Carbohydrate-binding domain"/>
    <property type="match status" value="1"/>
</dbReference>
<comment type="caution">
    <text evidence="10">The sequence shown here is derived from an EMBL/GenBank/DDBJ whole genome shotgun (WGS) entry which is preliminary data.</text>
</comment>
<dbReference type="InterPro" id="IPR002102">
    <property type="entry name" value="Cohesin_dom"/>
</dbReference>
<evidence type="ECO:0000256" key="1">
    <source>
        <dbReference type="ARBA" id="ARBA00005637"/>
    </source>
</evidence>
<dbReference type="InterPro" id="IPR036439">
    <property type="entry name" value="Dockerin_dom_sf"/>
</dbReference>
<dbReference type="CDD" id="cd14254">
    <property type="entry name" value="Dockerin_II"/>
    <property type="match status" value="1"/>
</dbReference>
<dbReference type="PANTHER" id="PTHR15172">
    <property type="entry name" value="GALACTOCEREBROSIDASE"/>
    <property type="match status" value="1"/>
</dbReference>
<dbReference type="GO" id="GO:0005509">
    <property type="term" value="F:calcium ion binding"/>
    <property type="evidence" value="ECO:0007669"/>
    <property type="project" value="InterPro"/>
</dbReference>
<dbReference type="Pfam" id="PF00963">
    <property type="entry name" value="Cohesin"/>
    <property type="match status" value="1"/>
</dbReference>
<evidence type="ECO:0000313" key="11">
    <source>
        <dbReference type="Proteomes" id="UP000570361"/>
    </source>
</evidence>
<dbReference type="PROSITE" id="PS00430">
    <property type="entry name" value="TONB_DEPENDENT_REC_1"/>
    <property type="match status" value="1"/>
</dbReference>
<name>A0A7W5AZ90_9BACL</name>
<feature type="domain" description="Dockerin" evidence="9">
    <location>
        <begin position="1741"/>
        <end position="1805"/>
    </location>
</feature>
<keyword evidence="3" id="KW-0746">Sphingolipid metabolism</keyword>
<dbReference type="InterPro" id="IPR011081">
    <property type="entry name" value="Big_4"/>
</dbReference>
<dbReference type="EC" id="3.2.1.46" evidence="2"/>
<dbReference type="Gene3D" id="2.60.120.260">
    <property type="entry name" value="Galactose-binding domain-like"/>
    <property type="match status" value="1"/>
</dbReference>
<dbReference type="InterPro" id="IPR049162">
    <property type="entry name" value="GH59_C"/>
</dbReference>
<dbReference type="Gene3D" id="2.60.120.560">
    <property type="entry name" value="Exo-inulinase, domain 1"/>
    <property type="match status" value="1"/>
</dbReference>
<feature type="compositionally biased region" description="Polar residues" evidence="6">
    <location>
        <begin position="570"/>
        <end position="581"/>
    </location>
</feature>
<dbReference type="GO" id="GO:0005764">
    <property type="term" value="C:lysosome"/>
    <property type="evidence" value="ECO:0007669"/>
    <property type="project" value="TreeGrafter"/>
</dbReference>
<dbReference type="RefSeq" id="WP_183601360.1">
    <property type="nucleotide sequence ID" value="NZ_JACHXK010000007.1"/>
</dbReference>
<evidence type="ECO:0000256" key="3">
    <source>
        <dbReference type="ARBA" id="ARBA00022919"/>
    </source>
</evidence>
<evidence type="ECO:0000256" key="7">
    <source>
        <dbReference type="SAM" id="SignalP"/>
    </source>
</evidence>
<evidence type="ECO:0000256" key="2">
    <source>
        <dbReference type="ARBA" id="ARBA00012657"/>
    </source>
</evidence>
<protein>
    <recommendedName>
        <fullName evidence="2">galactosylceramidase</fullName>
        <ecNumber evidence="2">3.2.1.46</ecNumber>
    </recommendedName>
    <alternativeName>
        <fullName evidence="5">Galactosylceramidase</fullName>
    </alternativeName>
</protein>
<proteinExistence type="inferred from homology"/>
<dbReference type="GO" id="GO:0000272">
    <property type="term" value="P:polysaccharide catabolic process"/>
    <property type="evidence" value="ECO:0007669"/>
    <property type="project" value="InterPro"/>
</dbReference>
<dbReference type="PROSITE" id="PS51766">
    <property type="entry name" value="DOCKERIN"/>
    <property type="match status" value="1"/>
</dbReference>
<dbReference type="InterPro" id="IPR049161">
    <property type="entry name" value="GH59_cat"/>
</dbReference>
<dbReference type="InterPro" id="IPR008965">
    <property type="entry name" value="CBM2/CBM3_carb-bd_dom_sf"/>
</dbReference>
<feature type="domain" description="EF-hand" evidence="8">
    <location>
        <begin position="1770"/>
        <end position="1805"/>
    </location>
</feature>
<dbReference type="Proteomes" id="UP000570361">
    <property type="component" value="Unassembled WGS sequence"/>
</dbReference>
<dbReference type="Gene3D" id="1.10.1330.10">
    <property type="entry name" value="Dockerin domain"/>
    <property type="match status" value="1"/>
</dbReference>
<feature type="chain" id="PRO_5038491153" description="galactosylceramidase" evidence="7">
    <location>
        <begin position="32"/>
        <end position="1805"/>
    </location>
</feature>
<feature type="signal peptide" evidence="7">
    <location>
        <begin position="1"/>
        <end position="31"/>
    </location>
</feature>
<dbReference type="PROSITE" id="PS50222">
    <property type="entry name" value="EF_HAND_2"/>
    <property type="match status" value="1"/>
</dbReference>
<dbReference type="SUPFAM" id="SSF49899">
    <property type="entry name" value="Concanavalin A-like lectins/glucanases"/>
    <property type="match status" value="1"/>
</dbReference>
<dbReference type="InterPro" id="IPR013320">
    <property type="entry name" value="ConA-like_dom_sf"/>
</dbReference>
<dbReference type="Pfam" id="PF00404">
    <property type="entry name" value="Dockerin_1"/>
    <property type="match status" value="1"/>
</dbReference>
<accession>A0A7W5AZ90</accession>
<evidence type="ECO:0000259" key="9">
    <source>
        <dbReference type="PROSITE" id="PS51766"/>
    </source>
</evidence>
<dbReference type="InterPro" id="IPR017853">
    <property type="entry name" value="GH"/>
</dbReference>
<dbReference type="Gene3D" id="2.60.40.680">
    <property type="match status" value="1"/>
</dbReference>
<evidence type="ECO:0000256" key="6">
    <source>
        <dbReference type="SAM" id="MobiDB-lite"/>
    </source>
</evidence>
<dbReference type="Pfam" id="PF07554">
    <property type="entry name" value="FIVAR"/>
    <property type="match status" value="1"/>
</dbReference>
<sequence length="1805" mass="193839">MRRTSSIRNKVCSIAITATLVLGLLPPGNLPAVSAATAETVYAAAYMGATTAANTTLPASMDIGGQSTAVTWHIGDDTFDVPYDSVTVTGSADGEQVVANVEVIPPASNPLVYFVDSGRAGDSYGMPATASPVYEAVKELSGSGLVNQAPDQKYVSGTTAWGFDDTSQKVKNSQNGGLTDPATDPSIWVVGLRSATNDIVYQLEALEPGTYTLSSGFHDWYGTRSREIRPRIEYKDKSGAAKSILLDTFNTNTTTFISSEFTLPQDIDTSVPMTLTYAYVSGEKPILSWFSVAEGGIKQLINDAKQASASKIEVLLDGNDIDADNRNGLTFKGFGVLSGNSTSALLMDYKSEHPEQYAQLLQILFGGDHPIMTQVKVEMGNDRNNSTGPDPATMRTADEEANVKRHPGFQLAADAKKLNPDLKVSFLRWNAPAWADNNTDNIYAWYKKTILAAYREYGYMIDYVNPHINEHAPDLAWTKAFAERVKTDSAGFESAQEQALYNQIKTVISDEVGIGSFGGSMVNDASLRDAVSVAAYHYNTDDDSAGNFKKLAEQFDVEVWNSEAQATFSNSAFRPNNNTKDPTTEGTGIGGTGSALEMGNTIIKGFVNSRRTHFIYQPAIGSFYEGGQYSFKELVSARDPWSGWMHYDAGLLILRHFNWFANTGWENESNTSGIWRAVPEASYTGATGTNPVSGRNGTPSYMTLAAPDRSDFSTVIINDSEYERTYKIKAVNMSYDGNPQLEKWETRAADEGEAFNSHYLQYLGNVSADGSGTYTVHVEPYSIVTVSTLKNAEKEAYRTPLPVEGERTILDTDATGSVQNTEDGLLYADDFDYTDKTVPVFGAEGQLTGSESYIDSRGGSKSAIPRYTHDRNGAFEAYLPDGSDNYVLRQQVDQAIMGLGGTWNNGNPITAIGDYRWTNYKASVDVSFENNSTQGGNNYAAIGARYQGGGSSHSLAGTPYVLKFWFDGGWQLLVNNSAVASGNVANGTGGVKIDGFDTAYNAWHNLAVRVAGSTVTAYIDGVKLASYADPTPELSGRVDLASGYYNTRFDNLKVETVDGYAPYYAEALDNLEMHDLAAAPAPKLTYTGAWAHNNGAGMYIYQRSLSTSQAEGAAMSYTFTGTGLDILGPNNGSAKLEVKVDGQVVQASAETLASKELYQTYALRGLKYGEHTVQIKVLSGTLVVDAVAVVSGEAQSTPDTSALAGAVSAAQDIVQQETHEASVWALFATSRNMAQAALEDPAAYRLDQEGADQLAARLTFAIAQLGTDGVQALASPIYAATYVGELPALPAKVEGTRQDGSKQLVTVKWQLDDVSFDTAYETVAVTGTYGALTTTAYVEVVPEDIRYFVDLNATAKGLTSGHSATSTLGYDSPAYTAVAALAAADGSPLLNGAPDQVYDNTKEWGHAGYNASGSPSVSYKGIVSGAYSKQSTTGIYTANQIGAAITYRFGNLPAGEYTLTLGSYSWWPAYSRSEEVYLEYDNASHLVDTVTLDNNSFDVVKGYTFTMAEDGALTLKLKGVQSNQSPMLSFVGVAPVKSAEPSVDKSALTALYDEQKNRENAGYNDTSWSEFQSALAAARSVIEDEDATQTEVDQAQHALTAAIEGLVIEQGAWLNGPSTVMNGQNFDVDYGLKGISDAYAQDIIVSYDPQQVEFVSAQEVNDDWRIAATSTDASGEVRLLLVKIGSQQDAAEDQFQLTFQAKAATDPYSTTLTLKNVTTADASGKESGIAGSSYSVQVTVKEQTGGDLNDDLRYSIGDLAIVASYYGKTSADEGWNEMYKKADMNGDGTIDIVDMSAVATLILQQ</sequence>
<gene>
    <name evidence="10" type="ORF">FHS18_003568</name>
</gene>
<dbReference type="InterPro" id="IPR016134">
    <property type="entry name" value="Dockerin_dom"/>
</dbReference>
<evidence type="ECO:0000256" key="4">
    <source>
        <dbReference type="ARBA" id="ARBA00022963"/>
    </source>
</evidence>
<dbReference type="Gene3D" id="3.20.20.70">
    <property type="entry name" value="Aldolase class I"/>
    <property type="match status" value="1"/>
</dbReference>
<dbReference type="Pfam" id="PF07532">
    <property type="entry name" value="Big_4"/>
    <property type="match status" value="1"/>
</dbReference>
<dbReference type="GO" id="GO:0030246">
    <property type="term" value="F:carbohydrate binding"/>
    <property type="evidence" value="ECO:0007669"/>
    <property type="project" value="InterPro"/>
</dbReference>
<dbReference type="Pfam" id="PF21708">
    <property type="entry name" value="Glyco_hydro_59_C"/>
    <property type="match status" value="1"/>
</dbReference>
<dbReference type="InterPro" id="IPR013785">
    <property type="entry name" value="Aldolase_TIM"/>
</dbReference>
<evidence type="ECO:0000259" key="8">
    <source>
        <dbReference type="PROSITE" id="PS50222"/>
    </source>
</evidence>
<dbReference type="InterPro" id="IPR018247">
    <property type="entry name" value="EF_Hand_1_Ca_BS"/>
</dbReference>
<dbReference type="InterPro" id="IPR010916">
    <property type="entry name" value="TonB_box_CS"/>
</dbReference>
<keyword evidence="4" id="KW-0442">Lipid degradation</keyword>
<dbReference type="PROSITE" id="PS00018">
    <property type="entry name" value="EF_HAND_1"/>
    <property type="match status" value="1"/>
</dbReference>
<dbReference type="Pfam" id="PF02057">
    <property type="entry name" value="Glyco_hydro_59"/>
    <property type="match status" value="1"/>
</dbReference>
<dbReference type="GO" id="GO:0004336">
    <property type="term" value="F:galactosylceramidase activity"/>
    <property type="evidence" value="ECO:0007669"/>
    <property type="project" value="UniProtKB-EC"/>
</dbReference>
<dbReference type="SUPFAM" id="SSF63446">
    <property type="entry name" value="Type I dockerin domain"/>
    <property type="match status" value="1"/>
</dbReference>
<keyword evidence="11" id="KW-1185">Reference proteome</keyword>
<keyword evidence="4" id="KW-0443">Lipid metabolism</keyword>
<keyword evidence="7" id="KW-0732">Signal</keyword>
<dbReference type="SUPFAM" id="SSF51445">
    <property type="entry name" value="(Trans)glycosidases"/>
    <property type="match status" value="1"/>
</dbReference>
<dbReference type="Gene3D" id="1.20.1270.70">
    <property type="entry name" value="Designed single chain three-helix bundle"/>
    <property type="match status" value="1"/>
</dbReference>
<evidence type="ECO:0000313" key="10">
    <source>
        <dbReference type="EMBL" id="MBB3111500.1"/>
    </source>
</evidence>
<comment type="similarity">
    <text evidence="1">Belongs to the glycosyl hydrolase 59 family.</text>
</comment>
<dbReference type="CDD" id="cd08547">
    <property type="entry name" value="Type_II_cohesin"/>
    <property type="match status" value="1"/>
</dbReference>
<evidence type="ECO:0000256" key="5">
    <source>
        <dbReference type="ARBA" id="ARBA00033098"/>
    </source>
</evidence>
<dbReference type="EMBL" id="JACHXK010000007">
    <property type="protein sequence ID" value="MBB3111500.1"/>
    <property type="molecule type" value="Genomic_DNA"/>
</dbReference>
<dbReference type="GO" id="GO:0006683">
    <property type="term" value="P:galactosylceramide catabolic process"/>
    <property type="evidence" value="ECO:0007669"/>
    <property type="project" value="InterPro"/>
</dbReference>
<dbReference type="Gene3D" id="3.20.20.80">
    <property type="entry name" value="Glycosidases"/>
    <property type="match status" value="1"/>
</dbReference>
<dbReference type="PANTHER" id="PTHR15172:SF1">
    <property type="entry name" value="GALACTOCEREBROSIDASE"/>
    <property type="match status" value="1"/>
</dbReference>
<dbReference type="GO" id="GO:0016020">
    <property type="term" value="C:membrane"/>
    <property type="evidence" value="ECO:0007669"/>
    <property type="project" value="GOC"/>
</dbReference>
<organism evidence="10 11">
    <name type="scientific">Paenibacillus phyllosphaerae</name>
    <dbReference type="NCBI Taxonomy" id="274593"/>
    <lineage>
        <taxon>Bacteria</taxon>
        <taxon>Bacillati</taxon>
        <taxon>Bacillota</taxon>
        <taxon>Bacilli</taxon>
        <taxon>Bacillales</taxon>
        <taxon>Paenibacillaceae</taxon>
        <taxon>Paenibacillus</taxon>
    </lineage>
</organism>
<feature type="region of interest" description="Disordered" evidence="6">
    <location>
        <begin position="570"/>
        <end position="593"/>
    </location>
</feature>
<dbReference type="InterPro" id="IPR002048">
    <property type="entry name" value="EF_hand_dom"/>
</dbReference>
<dbReference type="InterPro" id="IPR001286">
    <property type="entry name" value="Glyco_hydro_59"/>
</dbReference>
<reference evidence="10 11" key="1">
    <citation type="submission" date="2020-08" db="EMBL/GenBank/DDBJ databases">
        <title>Genomic Encyclopedia of Type Strains, Phase III (KMG-III): the genomes of soil and plant-associated and newly described type strains.</title>
        <authorList>
            <person name="Whitman W."/>
        </authorList>
    </citation>
    <scope>NUCLEOTIDE SEQUENCE [LARGE SCALE GENOMIC DNA]</scope>
    <source>
        <strain evidence="10 11">CECT 5862</strain>
    </source>
</reference>